<evidence type="ECO:0000256" key="6">
    <source>
        <dbReference type="ARBA" id="ARBA00023098"/>
    </source>
</evidence>
<dbReference type="GO" id="GO:0005829">
    <property type="term" value="C:cytosol"/>
    <property type="evidence" value="ECO:0007669"/>
    <property type="project" value="TreeGrafter"/>
</dbReference>
<dbReference type="EMBL" id="MNUE01000062">
    <property type="protein sequence ID" value="OJD30318.1"/>
    <property type="molecule type" value="Genomic_DNA"/>
</dbReference>
<dbReference type="GeneID" id="31018342"/>
<dbReference type="Pfam" id="PF01735">
    <property type="entry name" value="PLA2_B"/>
    <property type="match status" value="1"/>
</dbReference>
<evidence type="ECO:0000256" key="2">
    <source>
        <dbReference type="ARBA" id="ARBA00013274"/>
    </source>
</evidence>
<dbReference type="RefSeq" id="XP_020126578.1">
    <property type="nucleotide sequence ID" value="XM_020278081.1"/>
</dbReference>
<evidence type="ECO:0000256" key="4">
    <source>
        <dbReference type="ARBA" id="ARBA00022801"/>
    </source>
</evidence>
<dbReference type="OrthoDB" id="4084751at2759"/>
<comment type="caution">
    <text evidence="13">The sequence shown here is derived from an EMBL/GenBank/DDBJ whole genome shotgun (WGS) entry which is preliminary data.</text>
</comment>
<keyword evidence="11" id="KW-1133">Transmembrane helix</keyword>
<proteinExistence type="inferred from homology"/>
<comment type="similarity">
    <text evidence="1 10">Belongs to the lysophospholipase family.</text>
</comment>
<dbReference type="SMART" id="SM00022">
    <property type="entry name" value="PLAc"/>
    <property type="match status" value="1"/>
</dbReference>
<keyword evidence="4 9" id="KW-0378">Hydrolase</keyword>
<evidence type="ECO:0000256" key="1">
    <source>
        <dbReference type="ARBA" id="ARBA00008780"/>
    </source>
</evidence>
<evidence type="ECO:0000256" key="9">
    <source>
        <dbReference type="PROSITE-ProRule" id="PRU00555"/>
    </source>
</evidence>
<feature type="transmembrane region" description="Helical" evidence="11">
    <location>
        <begin position="631"/>
        <end position="653"/>
    </location>
</feature>
<evidence type="ECO:0000256" key="11">
    <source>
        <dbReference type="SAM" id="Phobius"/>
    </source>
</evidence>
<evidence type="ECO:0000256" key="7">
    <source>
        <dbReference type="ARBA" id="ARBA00023180"/>
    </source>
</evidence>
<reference evidence="13 14" key="1">
    <citation type="submission" date="2016-10" db="EMBL/GenBank/DDBJ databases">
        <title>Proteomics and genomics reveal pathogen-plant mechanisms compatible with a hemibiotrophic lifestyle of Diplodia corticola.</title>
        <authorList>
            <person name="Fernandes I."/>
            <person name="De Jonge R."/>
            <person name="Van De Peer Y."/>
            <person name="Devreese B."/>
            <person name="Alves A."/>
            <person name="Esteves A.C."/>
        </authorList>
    </citation>
    <scope>NUCLEOTIDE SEQUENCE [LARGE SCALE GENOMIC DNA]</scope>
    <source>
        <strain evidence="13 14">CBS 112549</strain>
    </source>
</reference>
<gene>
    <name evidence="13" type="ORF">BKCO1_6200043</name>
</gene>
<dbReference type="Proteomes" id="UP000183809">
    <property type="component" value="Unassembled WGS sequence"/>
</dbReference>
<protein>
    <recommendedName>
        <fullName evidence="2 10">Lysophospholipase</fullName>
        <ecNumber evidence="2 10">3.1.1.5</ecNumber>
    </recommendedName>
</protein>
<dbReference type="InterPro" id="IPR016035">
    <property type="entry name" value="Acyl_Trfase/lysoPLipase"/>
</dbReference>
<dbReference type="GO" id="GO:0004623">
    <property type="term" value="F:phospholipase A2 activity"/>
    <property type="evidence" value="ECO:0007669"/>
    <property type="project" value="TreeGrafter"/>
</dbReference>
<dbReference type="GO" id="GO:0046475">
    <property type="term" value="P:glycerophospholipid catabolic process"/>
    <property type="evidence" value="ECO:0007669"/>
    <property type="project" value="TreeGrafter"/>
</dbReference>
<dbReference type="FunFam" id="3.40.1090.10:FF:000010">
    <property type="entry name" value="Lysophospholipase"/>
    <property type="match status" value="1"/>
</dbReference>
<keyword evidence="11" id="KW-0812">Transmembrane</keyword>
<keyword evidence="7" id="KW-0325">Glycoprotein</keyword>
<dbReference type="Gene3D" id="3.40.1090.10">
    <property type="entry name" value="Cytosolic phospholipase A2 catalytic domain"/>
    <property type="match status" value="1"/>
</dbReference>
<keyword evidence="14" id="KW-1185">Reference proteome</keyword>
<dbReference type="InterPro" id="IPR002642">
    <property type="entry name" value="LysoPLipase_cat_dom"/>
</dbReference>
<evidence type="ECO:0000256" key="10">
    <source>
        <dbReference type="RuleBase" id="RU362103"/>
    </source>
</evidence>
<evidence type="ECO:0000313" key="14">
    <source>
        <dbReference type="Proteomes" id="UP000183809"/>
    </source>
</evidence>
<dbReference type="EC" id="3.1.1.5" evidence="2 10"/>
<dbReference type="GO" id="GO:0004622">
    <property type="term" value="F:phosphatidylcholine lysophospholipase activity"/>
    <property type="evidence" value="ECO:0007669"/>
    <property type="project" value="UniProtKB-EC"/>
</dbReference>
<feature type="chain" id="PRO_5011814850" description="Lysophospholipase" evidence="10">
    <location>
        <begin position="23"/>
        <end position="654"/>
    </location>
</feature>
<dbReference type="PANTHER" id="PTHR10728">
    <property type="entry name" value="CYTOSOLIC PHOSPHOLIPASE A2"/>
    <property type="match status" value="1"/>
</dbReference>
<evidence type="ECO:0000256" key="8">
    <source>
        <dbReference type="ARBA" id="ARBA00049531"/>
    </source>
</evidence>
<sequence length="654" mass="70023">MKLDTAVSASLLLSAASANVVAVPRDPTPEQAAALALAGLKRASPQAPNGYTPEKVDCPSTRPSIRNAMSLSSSETAWLEKRRNNTVSPMKDLLSRLNITGFDSDSYIDKAANNVSALPNIGIAVSGGGYRALLNGAGAVAAFDSRTPNSTGSGHIGGLLQSSTYFAGLSGGGWLVSSLYGNNFTSVQNIIDADPDQSGDLWQFQNSILDGPEKGGIQILNTAEYYSALYDQVNGKVDAGYETSITDYWGRALSFQLLNASDGGPAYTYSSIQDDEYFTNGDAPMPILVADGREPGQLVISSNTTNFEFNPWEMGSFDPTVFGFAPLRYVGSNFSAGELPESEKCVRGYDSLSFVFGTSSSLFNQFLLQINSTDSVPDSLKGVLTSALNTVGEDNDDIADWSPNPFYQWNNKTNPGASSKRLTLVDGGEDLQNIPFTPLVQPLRNVDVIFAIDSSADTVSTEAPGWPNGTAMVATYERSLNVTQANGTIFPSIPDQNTFINLGLNNRPAMFGCDPGNFSDTTPLVVYLPNAPYVFNSNVSTFTREYSISQRNAMVENGYDVVTMGNGTLDAQWPTCVGCAIMSRSWNRTGTTVPDVCMDCFNKYCWDGKVNSTATTYIPDMKLEELKTTSAAVAVMPTFYSMAAAVVACIALVL</sequence>
<keyword evidence="3 10" id="KW-0732">Signal</keyword>
<keyword evidence="6 9" id="KW-0443">Lipid metabolism</keyword>
<dbReference type="SUPFAM" id="SSF52151">
    <property type="entry name" value="FabD/lysophospholipase-like"/>
    <property type="match status" value="1"/>
</dbReference>
<organism evidence="13 14">
    <name type="scientific">Diplodia corticola</name>
    <dbReference type="NCBI Taxonomy" id="236234"/>
    <lineage>
        <taxon>Eukaryota</taxon>
        <taxon>Fungi</taxon>
        <taxon>Dikarya</taxon>
        <taxon>Ascomycota</taxon>
        <taxon>Pezizomycotina</taxon>
        <taxon>Dothideomycetes</taxon>
        <taxon>Dothideomycetes incertae sedis</taxon>
        <taxon>Botryosphaeriales</taxon>
        <taxon>Botryosphaeriaceae</taxon>
        <taxon>Diplodia</taxon>
    </lineage>
</organism>
<comment type="catalytic activity">
    <reaction evidence="8 10">
        <text>a 1-acyl-sn-glycero-3-phosphocholine + H2O = sn-glycerol 3-phosphocholine + a fatty acid + H(+)</text>
        <dbReference type="Rhea" id="RHEA:15177"/>
        <dbReference type="ChEBI" id="CHEBI:15377"/>
        <dbReference type="ChEBI" id="CHEBI:15378"/>
        <dbReference type="ChEBI" id="CHEBI:16870"/>
        <dbReference type="ChEBI" id="CHEBI:28868"/>
        <dbReference type="ChEBI" id="CHEBI:58168"/>
        <dbReference type="EC" id="3.1.1.5"/>
    </reaction>
</comment>
<dbReference type="AlphaFoldDB" id="A0A1J9QN46"/>
<keyword evidence="11" id="KW-0472">Membrane</keyword>
<evidence type="ECO:0000256" key="5">
    <source>
        <dbReference type="ARBA" id="ARBA00022963"/>
    </source>
</evidence>
<feature type="signal peptide" evidence="10">
    <location>
        <begin position="1"/>
        <end position="22"/>
    </location>
</feature>
<name>A0A1J9QN46_9PEZI</name>
<evidence type="ECO:0000313" key="13">
    <source>
        <dbReference type="EMBL" id="OJD30318.1"/>
    </source>
</evidence>
<dbReference type="STRING" id="236234.A0A1J9QN46"/>
<dbReference type="PROSITE" id="PS51210">
    <property type="entry name" value="PLA2C"/>
    <property type="match status" value="1"/>
</dbReference>
<dbReference type="GO" id="GO:0005783">
    <property type="term" value="C:endoplasmic reticulum"/>
    <property type="evidence" value="ECO:0007669"/>
    <property type="project" value="TreeGrafter"/>
</dbReference>
<accession>A0A1J9QN46</accession>
<evidence type="ECO:0000256" key="3">
    <source>
        <dbReference type="ARBA" id="ARBA00022729"/>
    </source>
</evidence>
<evidence type="ECO:0000259" key="12">
    <source>
        <dbReference type="PROSITE" id="PS51210"/>
    </source>
</evidence>
<keyword evidence="5 9" id="KW-0442">Lipid degradation</keyword>
<feature type="domain" description="PLA2c" evidence="12">
    <location>
        <begin position="57"/>
        <end position="611"/>
    </location>
</feature>
<dbReference type="PANTHER" id="PTHR10728:SF33">
    <property type="entry name" value="LYSOPHOSPHOLIPASE 1-RELATED"/>
    <property type="match status" value="1"/>
</dbReference>